<organism evidence="1">
    <name type="scientific">Rhizophora mucronata</name>
    <name type="common">Asiatic mangrove</name>
    <dbReference type="NCBI Taxonomy" id="61149"/>
    <lineage>
        <taxon>Eukaryota</taxon>
        <taxon>Viridiplantae</taxon>
        <taxon>Streptophyta</taxon>
        <taxon>Embryophyta</taxon>
        <taxon>Tracheophyta</taxon>
        <taxon>Spermatophyta</taxon>
        <taxon>Magnoliopsida</taxon>
        <taxon>eudicotyledons</taxon>
        <taxon>Gunneridae</taxon>
        <taxon>Pentapetalae</taxon>
        <taxon>rosids</taxon>
        <taxon>fabids</taxon>
        <taxon>Malpighiales</taxon>
        <taxon>Rhizophoraceae</taxon>
        <taxon>Rhizophora</taxon>
    </lineage>
</organism>
<protein>
    <submittedName>
        <fullName evidence="1">Uncharacterized protein</fullName>
    </submittedName>
</protein>
<dbReference type="EMBL" id="GGEC01060758">
    <property type="protein sequence ID" value="MBX41242.1"/>
    <property type="molecule type" value="Transcribed_RNA"/>
</dbReference>
<accession>A0A2P2NFK2</accession>
<reference evidence="1" key="1">
    <citation type="submission" date="2018-02" db="EMBL/GenBank/DDBJ databases">
        <title>Rhizophora mucronata_Transcriptome.</title>
        <authorList>
            <person name="Meera S.P."/>
            <person name="Sreeshan A."/>
            <person name="Augustine A."/>
        </authorList>
    </citation>
    <scope>NUCLEOTIDE SEQUENCE</scope>
    <source>
        <tissue evidence="1">Leaf</tissue>
    </source>
</reference>
<dbReference type="AlphaFoldDB" id="A0A2P2NFK2"/>
<proteinExistence type="predicted"/>
<name>A0A2P2NFK2_RHIMU</name>
<evidence type="ECO:0000313" key="1">
    <source>
        <dbReference type="EMBL" id="MBX41242.1"/>
    </source>
</evidence>
<sequence length="94" mass="11231">MAMERVAYNEVGSHVPNSPSQRYMHAIDASHRPPYTSLRASRLHRLRRCLEPLRSRRLPVPRLVLPLLLPKKHFSYFLLWYRRDQSSCRAFPYL</sequence>